<feature type="non-terminal residue" evidence="2">
    <location>
        <position position="1"/>
    </location>
</feature>
<dbReference type="AlphaFoldDB" id="A0A9P4HG22"/>
<dbReference type="OrthoDB" id="337038at2759"/>
<dbReference type="SMART" id="SM00198">
    <property type="entry name" value="SCP"/>
    <property type="match status" value="1"/>
</dbReference>
<dbReference type="PRINTS" id="PR00837">
    <property type="entry name" value="V5TPXLIKE"/>
</dbReference>
<reference evidence="2" key="1">
    <citation type="journal article" date="2020" name="Stud. Mycol.">
        <title>101 Dothideomycetes genomes: a test case for predicting lifestyles and emergence of pathogens.</title>
        <authorList>
            <person name="Haridas S."/>
            <person name="Albert R."/>
            <person name="Binder M."/>
            <person name="Bloem J."/>
            <person name="Labutti K."/>
            <person name="Salamov A."/>
            <person name="Andreopoulos B."/>
            <person name="Baker S."/>
            <person name="Barry K."/>
            <person name="Bills G."/>
            <person name="Bluhm B."/>
            <person name="Cannon C."/>
            <person name="Castanera R."/>
            <person name="Culley D."/>
            <person name="Daum C."/>
            <person name="Ezra D."/>
            <person name="Gonzalez J."/>
            <person name="Henrissat B."/>
            <person name="Kuo A."/>
            <person name="Liang C."/>
            <person name="Lipzen A."/>
            <person name="Lutzoni F."/>
            <person name="Magnuson J."/>
            <person name="Mondo S."/>
            <person name="Nolan M."/>
            <person name="Ohm R."/>
            <person name="Pangilinan J."/>
            <person name="Park H.-J."/>
            <person name="Ramirez L."/>
            <person name="Alfaro M."/>
            <person name="Sun H."/>
            <person name="Tritt A."/>
            <person name="Yoshinaga Y."/>
            <person name="Zwiers L.-H."/>
            <person name="Turgeon B."/>
            <person name="Goodwin S."/>
            <person name="Spatafora J."/>
            <person name="Crous P."/>
            <person name="Grigoriev I."/>
        </authorList>
    </citation>
    <scope>NUCLEOTIDE SEQUENCE</scope>
    <source>
        <strain evidence="2">CBS 110217</strain>
    </source>
</reference>
<sequence>QYTDDELFREVVLNVTNTFRRQHNATSLAWNDTLANAAKDWSDECGFEHSGGPYGENLASGYNNATSAVLGWGMERERYSFQGGEFSTTTGHFTQLVWKATTNVGCARADCNDRGSAPGWFVVCEYWPGGNVVGNFTENVQAEV</sequence>
<accession>A0A9P4HG22</accession>
<evidence type="ECO:0000313" key="3">
    <source>
        <dbReference type="Proteomes" id="UP000799777"/>
    </source>
</evidence>
<dbReference type="GO" id="GO:0005576">
    <property type="term" value="C:extracellular region"/>
    <property type="evidence" value="ECO:0007669"/>
    <property type="project" value="InterPro"/>
</dbReference>
<comment type="caution">
    <text evidence="2">The sequence shown here is derived from an EMBL/GenBank/DDBJ whole genome shotgun (WGS) entry which is preliminary data.</text>
</comment>
<dbReference type="InterPro" id="IPR001283">
    <property type="entry name" value="CRISP-related"/>
</dbReference>
<gene>
    <name evidence="2" type="ORF">EK21DRAFT_36292</name>
</gene>
<evidence type="ECO:0000259" key="1">
    <source>
        <dbReference type="SMART" id="SM00198"/>
    </source>
</evidence>
<dbReference type="Proteomes" id="UP000799777">
    <property type="component" value="Unassembled WGS sequence"/>
</dbReference>
<dbReference type="InterPro" id="IPR014044">
    <property type="entry name" value="CAP_dom"/>
</dbReference>
<dbReference type="Pfam" id="PF00188">
    <property type="entry name" value="CAP"/>
    <property type="match status" value="1"/>
</dbReference>
<organism evidence="2 3">
    <name type="scientific">Setomelanomma holmii</name>
    <dbReference type="NCBI Taxonomy" id="210430"/>
    <lineage>
        <taxon>Eukaryota</taxon>
        <taxon>Fungi</taxon>
        <taxon>Dikarya</taxon>
        <taxon>Ascomycota</taxon>
        <taxon>Pezizomycotina</taxon>
        <taxon>Dothideomycetes</taxon>
        <taxon>Pleosporomycetidae</taxon>
        <taxon>Pleosporales</taxon>
        <taxon>Pleosporineae</taxon>
        <taxon>Phaeosphaeriaceae</taxon>
        <taxon>Setomelanomma</taxon>
    </lineage>
</organism>
<dbReference type="InterPro" id="IPR035940">
    <property type="entry name" value="CAP_sf"/>
</dbReference>
<name>A0A9P4HG22_9PLEO</name>
<protein>
    <submittedName>
        <fullName evidence="2">PR-1-like protein</fullName>
    </submittedName>
</protein>
<dbReference type="PROSITE" id="PS01009">
    <property type="entry name" value="CRISP_1"/>
    <property type="match status" value="1"/>
</dbReference>
<dbReference type="Gene3D" id="3.40.33.10">
    <property type="entry name" value="CAP"/>
    <property type="match status" value="1"/>
</dbReference>
<dbReference type="EMBL" id="ML978164">
    <property type="protein sequence ID" value="KAF2033908.1"/>
    <property type="molecule type" value="Genomic_DNA"/>
</dbReference>
<dbReference type="PANTHER" id="PTHR10334">
    <property type="entry name" value="CYSTEINE-RICH SECRETORY PROTEIN-RELATED"/>
    <property type="match status" value="1"/>
</dbReference>
<dbReference type="InterPro" id="IPR018244">
    <property type="entry name" value="Allrgn_V5/Tpx1_CS"/>
</dbReference>
<proteinExistence type="predicted"/>
<dbReference type="SUPFAM" id="SSF55797">
    <property type="entry name" value="PR-1-like"/>
    <property type="match status" value="1"/>
</dbReference>
<feature type="domain" description="SCP" evidence="1">
    <location>
        <begin position="7"/>
        <end position="134"/>
    </location>
</feature>
<feature type="non-terminal residue" evidence="2">
    <location>
        <position position="144"/>
    </location>
</feature>
<evidence type="ECO:0000313" key="2">
    <source>
        <dbReference type="EMBL" id="KAF2033908.1"/>
    </source>
</evidence>
<keyword evidence="3" id="KW-1185">Reference proteome</keyword>